<dbReference type="Proteomes" id="UP000299102">
    <property type="component" value="Unassembled WGS sequence"/>
</dbReference>
<comment type="caution">
    <text evidence="1">The sequence shown here is derived from an EMBL/GenBank/DDBJ whole genome shotgun (WGS) entry which is preliminary data.</text>
</comment>
<accession>A0A4C1Z6E6</accession>
<sequence length="98" mass="10393">MKRSKLPGTGSVEESSTSLHYRWEKALRSYFSGRCCNALCLKSINHAGRGVSATAVAIAHTDAVSASGTDGLTCCPRHAAVVSFNSSIRHIGQLLARC</sequence>
<gene>
    <name evidence="1" type="ORF">EVAR_58535_1</name>
</gene>
<dbReference type="EMBL" id="BGZK01001568">
    <property type="protein sequence ID" value="GBP82489.1"/>
    <property type="molecule type" value="Genomic_DNA"/>
</dbReference>
<organism evidence="1 2">
    <name type="scientific">Eumeta variegata</name>
    <name type="common">Bagworm moth</name>
    <name type="synonym">Eumeta japonica</name>
    <dbReference type="NCBI Taxonomy" id="151549"/>
    <lineage>
        <taxon>Eukaryota</taxon>
        <taxon>Metazoa</taxon>
        <taxon>Ecdysozoa</taxon>
        <taxon>Arthropoda</taxon>
        <taxon>Hexapoda</taxon>
        <taxon>Insecta</taxon>
        <taxon>Pterygota</taxon>
        <taxon>Neoptera</taxon>
        <taxon>Endopterygota</taxon>
        <taxon>Lepidoptera</taxon>
        <taxon>Glossata</taxon>
        <taxon>Ditrysia</taxon>
        <taxon>Tineoidea</taxon>
        <taxon>Psychidae</taxon>
        <taxon>Oiketicinae</taxon>
        <taxon>Eumeta</taxon>
    </lineage>
</organism>
<name>A0A4C1Z6E6_EUMVA</name>
<protein>
    <submittedName>
        <fullName evidence="1">Uncharacterized protein</fullName>
    </submittedName>
</protein>
<proteinExistence type="predicted"/>
<dbReference type="AlphaFoldDB" id="A0A4C1Z6E6"/>
<keyword evidence="2" id="KW-1185">Reference proteome</keyword>
<reference evidence="1 2" key="1">
    <citation type="journal article" date="2019" name="Commun. Biol.">
        <title>The bagworm genome reveals a unique fibroin gene that provides high tensile strength.</title>
        <authorList>
            <person name="Kono N."/>
            <person name="Nakamura H."/>
            <person name="Ohtoshi R."/>
            <person name="Tomita M."/>
            <person name="Numata K."/>
            <person name="Arakawa K."/>
        </authorList>
    </citation>
    <scope>NUCLEOTIDE SEQUENCE [LARGE SCALE GENOMIC DNA]</scope>
</reference>
<evidence type="ECO:0000313" key="1">
    <source>
        <dbReference type="EMBL" id="GBP82489.1"/>
    </source>
</evidence>
<evidence type="ECO:0000313" key="2">
    <source>
        <dbReference type="Proteomes" id="UP000299102"/>
    </source>
</evidence>